<organism evidence="1 2">
    <name type="scientific">Fulvivirga imtechensis AK7</name>
    <dbReference type="NCBI Taxonomy" id="1237149"/>
    <lineage>
        <taxon>Bacteria</taxon>
        <taxon>Pseudomonadati</taxon>
        <taxon>Bacteroidota</taxon>
        <taxon>Cytophagia</taxon>
        <taxon>Cytophagales</taxon>
        <taxon>Fulvivirgaceae</taxon>
        <taxon>Fulvivirga</taxon>
    </lineage>
</organism>
<comment type="caution">
    <text evidence="1">The sequence shown here is derived from an EMBL/GenBank/DDBJ whole genome shotgun (WGS) entry which is preliminary data.</text>
</comment>
<proteinExistence type="predicted"/>
<accession>L8JRN8</accession>
<dbReference type="STRING" id="1237149.C900_03283"/>
<dbReference type="AlphaFoldDB" id="L8JRN8"/>
<protein>
    <submittedName>
        <fullName evidence="1">Uncharacterized protein</fullName>
    </submittedName>
</protein>
<dbReference type="RefSeq" id="WP_009580647.1">
    <property type="nucleotide sequence ID" value="NZ_AMZN01000048.1"/>
</dbReference>
<sequence>MRRHPKFIQTTTNEYIEIESFFDRKFRLVNKPGLFYDIERGVFYTLSQGIEKTTDFEAKYPEMFKDWLRQEERRTEMLKKQNIIKP</sequence>
<evidence type="ECO:0000313" key="2">
    <source>
        <dbReference type="Proteomes" id="UP000011135"/>
    </source>
</evidence>
<dbReference type="EMBL" id="AMZN01000048">
    <property type="protein sequence ID" value="ELR70848.1"/>
    <property type="molecule type" value="Genomic_DNA"/>
</dbReference>
<keyword evidence="2" id="KW-1185">Reference proteome</keyword>
<dbReference type="Proteomes" id="UP000011135">
    <property type="component" value="Unassembled WGS sequence"/>
</dbReference>
<evidence type="ECO:0000313" key="1">
    <source>
        <dbReference type="EMBL" id="ELR70848.1"/>
    </source>
</evidence>
<gene>
    <name evidence="1" type="ORF">C900_03283</name>
</gene>
<name>L8JRN8_9BACT</name>
<reference evidence="1 2" key="1">
    <citation type="submission" date="2012-12" db="EMBL/GenBank/DDBJ databases">
        <title>Genome assembly of Fulvivirga imtechensis AK7.</title>
        <authorList>
            <person name="Nupur N."/>
            <person name="Khatri I."/>
            <person name="Kumar R."/>
            <person name="Subramanian S."/>
            <person name="Pinnaka A."/>
        </authorList>
    </citation>
    <scope>NUCLEOTIDE SEQUENCE [LARGE SCALE GENOMIC DNA]</scope>
    <source>
        <strain evidence="1 2">AK7</strain>
    </source>
</reference>